<accession>A0A8S5R3D6</accession>
<proteinExistence type="predicted"/>
<dbReference type="CDD" id="cd00085">
    <property type="entry name" value="HNHc"/>
    <property type="match status" value="1"/>
</dbReference>
<reference evidence="4" key="1">
    <citation type="journal article" date="2021" name="Proc. Natl. Acad. Sci. U.S.A.">
        <title>A Catalog of Tens of Thousands of Viruses from Human Metagenomes Reveals Hidden Associations with Chronic Diseases.</title>
        <authorList>
            <person name="Tisza M.J."/>
            <person name="Buck C.B."/>
        </authorList>
    </citation>
    <scope>NUCLEOTIDE SEQUENCE</scope>
    <source>
        <strain evidence="4">Ctxi06</strain>
    </source>
</reference>
<feature type="domain" description="HNH nuclease" evidence="3">
    <location>
        <begin position="12"/>
        <end position="68"/>
    </location>
</feature>
<evidence type="ECO:0000256" key="2">
    <source>
        <dbReference type="ARBA" id="ARBA00022801"/>
    </source>
</evidence>
<evidence type="ECO:0000256" key="1">
    <source>
        <dbReference type="ARBA" id="ARBA00022722"/>
    </source>
</evidence>
<dbReference type="PANTHER" id="PTHR41286">
    <property type="entry name" value="HNH NUCLEASE YAJD-RELATED"/>
    <property type="match status" value="1"/>
</dbReference>
<evidence type="ECO:0000313" key="4">
    <source>
        <dbReference type="EMBL" id="DAE25485.1"/>
    </source>
</evidence>
<dbReference type="Gene3D" id="1.10.30.50">
    <property type="match status" value="1"/>
</dbReference>
<dbReference type="GO" id="GO:0008270">
    <property type="term" value="F:zinc ion binding"/>
    <property type="evidence" value="ECO:0007669"/>
    <property type="project" value="InterPro"/>
</dbReference>
<dbReference type="InterPro" id="IPR003615">
    <property type="entry name" value="HNH_nuc"/>
</dbReference>
<dbReference type="Pfam" id="PF01844">
    <property type="entry name" value="HNH"/>
    <property type="match status" value="1"/>
</dbReference>
<organism evidence="4">
    <name type="scientific">Myoviridae sp. ctxi06</name>
    <dbReference type="NCBI Taxonomy" id="2826713"/>
    <lineage>
        <taxon>Viruses</taxon>
        <taxon>Duplodnaviria</taxon>
        <taxon>Heunggongvirae</taxon>
        <taxon>Uroviricota</taxon>
        <taxon>Caudoviricetes</taxon>
    </lineage>
</organism>
<dbReference type="EMBL" id="BK015798">
    <property type="protein sequence ID" value="DAE25485.1"/>
    <property type="molecule type" value="Genomic_DNA"/>
</dbReference>
<dbReference type="GO" id="GO:0004519">
    <property type="term" value="F:endonuclease activity"/>
    <property type="evidence" value="ECO:0007669"/>
    <property type="project" value="InterPro"/>
</dbReference>
<evidence type="ECO:0000259" key="3">
    <source>
        <dbReference type="SMART" id="SM00507"/>
    </source>
</evidence>
<dbReference type="GO" id="GO:0003676">
    <property type="term" value="F:nucleic acid binding"/>
    <property type="evidence" value="ECO:0007669"/>
    <property type="project" value="InterPro"/>
</dbReference>
<protein>
    <submittedName>
        <fullName evidence="4">NinG recombination protein</fullName>
    </submittedName>
</protein>
<keyword evidence="1" id="KW-0540">Nuclease</keyword>
<sequence>MGFDYTSKRWGRKRAAILRRDDYRCVWCRRYGRNRPAVVVHHIKHVDEYPELAYEDSNLVSLCQGCHNKAHPEKARAATYGRRY</sequence>
<dbReference type="SMART" id="SM00507">
    <property type="entry name" value="HNHc"/>
    <property type="match status" value="1"/>
</dbReference>
<dbReference type="GO" id="GO:0016787">
    <property type="term" value="F:hydrolase activity"/>
    <property type="evidence" value="ECO:0007669"/>
    <property type="project" value="UniProtKB-KW"/>
</dbReference>
<keyword evidence="2" id="KW-0378">Hydrolase</keyword>
<dbReference type="PANTHER" id="PTHR41286:SF1">
    <property type="entry name" value="HNH NUCLEASE YAJD-RELATED"/>
    <property type="match status" value="1"/>
</dbReference>
<dbReference type="InterPro" id="IPR002711">
    <property type="entry name" value="HNH"/>
</dbReference>
<name>A0A8S5R3D6_9CAUD</name>